<dbReference type="Proteomes" id="UP000016933">
    <property type="component" value="Unassembled WGS sequence"/>
</dbReference>
<dbReference type="AlphaFoldDB" id="M2Y1E8"/>
<name>M2Y1E8_DOTSN</name>
<reference evidence="2" key="1">
    <citation type="journal article" date="2012" name="PLoS Genet.">
        <title>The genomes of the fungal plant pathogens Cladosporium fulvum and Dothistroma septosporum reveal adaptation to different hosts and lifestyles but also signatures of common ancestry.</title>
        <authorList>
            <person name="de Wit P.J.G.M."/>
            <person name="van der Burgt A."/>
            <person name="Oekmen B."/>
            <person name="Stergiopoulos I."/>
            <person name="Abd-Elsalam K.A."/>
            <person name="Aerts A.L."/>
            <person name="Bahkali A.H."/>
            <person name="Beenen H.G."/>
            <person name="Chettri P."/>
            <person name="Cox M.P."/>
            <person name="Datema E."/>
            <person name="de Vries R.P."/>
            <person name="Dhillon B."/>
            <person name="Ganley A.R."/>
            <person name="Griffiths S.A."/>
            <person name="Guo Y."/>
            <person name="Hamelin R.C."/>
            <person name="Henrissat B."/>
            <person name="Kabir M.S."/>
            <person name="Jashni M.K."/>
            <person name="Kema G."/>
            <person name="Klaubauf S."/>
            <person name="Lapidus A."/>
            <person name="Levasseur A."/>
            <person name="Lindquist E."/>
            <person name="Mehrabi R."/>
            <person name="Ohm R.A."/>
            <person name="Owen T.J."/>
            <person name="Salamov A."/>
            <person name="Schwelm A."/>
            <person name="Schijlen E."/>
            <person name="Sun H."/>
            <person name="van den Burg H.A."/>
            <person name="van Ham R.C.H.J."/>
            <person name="Zhang S."/>
            <person name="Goodwin S.B."/>
            <person name="Grigoriev I.V."/>
            <person name="Collemare J."/>
            <person name="Bradshaw R.E."/>
        </authorList>
    </citation>
    <scope>NUCLEOTIDE SEQUENCE [LARGE SCALE GENOMIC DNA]</scope>
    <source>
        <strain evidence="2">NZE10 / CBS 128990</strain>
    </source>
</reference>
<protein>
    <submittedName>
        <fullName evidence="1">Uncharacterized protein</fullName>
    </submittedName>
</protein>
<organism evidence="1 2">
    <name type="scientific">Dothistroma septosporum (strain NZE10 / CBS 128990)</name>
    <name type="common">Red band needle blight fungus</name>
    <name type="synonym">Mycosphaerella pini</name>
    <dbReference type="NCBI Taxonomy" id="675120"/>
    <lineage>
        <taxon>Eukaryota</taxon>
        <taxon>Fungi</taxon>
        <taxon>Dikarya</taxon>
        <taxon>Ascomycota</taxon>
        <taxon>Pezizomycotina</taxon>
        <taxon>Dothideomycetes</taxon>
        <taxon>Dothideomycetidae</taxon>
        <taxon>Mycosphaerellales</taxon>
        <taxon>Mycosphaerellaceae</taxon>
        <taxon>Dothistroma</taxon>
    </lineage>
</organism>
<dbReference type="EMBL" id="KB446545">
    <property type="protein sequence ID" value="EME39129.1"/>
    <property type="molecule type" value="Genomic_DNA"/>
</dbReference>
<keyword evidence="2" id="KW-1185">Reference proteome</keyword>
<dbReference type="HOGENOM" id="CLU_1686523_0_0_1"/>
<evidence type="ECO:0000313" key="2">
    <source>
        <dbReference type="Proteomes" id="UP000016933"/>
    </source>
</evidence>
<sequence length="156" mass="17164">MRASKSRSKFVVAFHKCLAEHLLTRPALRYGRPARQGDELSCAASEAAVVLLTTFGESTQLRGLALSLECKAAGCRSVCLASFFPAPAHNLHDVDIEHEVCSSLCFRLDSDDDAVQWKTLLHILHASGLSLSESRLSSTQATVSRRPRCDLLEDFY</sequence>
<feature type="non-terminal residue" evidence="1">
    <location>
        <position position="1"/>
    </location>
</feature>
<accession>M2Y1E8</accession>
<proteinExistence type="predicted"/>
<reference evidence="1 2" key="2">
    <citation type="journal article" date="2012" name="PLoS Pathog.">
        <title>Diverse lifestyles and strategies of plant pathogenesis encoded in the genomes of eighteen Dothideomycetes fungi.</title>
        <authorList>
            <person name="Ohm R.A."/>
            <person name="Feau N."/>
            <person name="Henrissat B."/>
            <person name="Schoch C.L."/>
            <person name="Horwitz B.A."/>
            <person name="Barry K.W."/>
            <person name="Condon B.J."/>
            <person name="Copeland A.C."/>
            <person name="Dhillon B."/>
            <person name="Glaser F."/>
            <person name="Hesse C.N."/>
            <person name="Kosti I."/>
            <person name="LaButti K."/>
            <person name="Lindquist E.A."/>
            <person name="Lucas S."/>
            <person name="Salamov A.A."/>
            <person name="Bradshaw R.E."/>
            <person name="Ciuffetti L."/>
            <person name="Hamelin R.C."/>
            <person name="Kema G.H.J."/>
            <person name="Lawrence C."/>
            <person name="Scott J.A."/>
            <person name="Spatafora J.W."/>
            <person name="Turgeon B.G."/>
            <person name="de Wit P.J.G.M."/>
            <person name="Zhong S."/>
            <person name="Goodwin S.B."/>
            <person name="Grigoriev I.V."/>
        </authorList>
    </citation>
    <scope>NUCLEOTIDE SEQUENCE [LARGE SCALE GENOMIC DNA]</scope>
    <source>
        <strain evidence="2">NZE10 / CBS 128990</strain>
    </source>
</reference>
<evidence type="ECO:0000313" key="1">
    <source>
        <dbReference type="EMBL" id="EME39129.1"/>
    </source>
</evidence>
<gene>
    <name evidence="1" type="ORF">DOTSEDRAFT_82997</name>
</gene>